<dbReference type="Proteomes" id="UP001318860">
    <property type="component" value="Unassembled WGS sequence"/>
</dbReference>
<dbReference type="InterPro" id="IPR036273">
    <property type="entry name" value="CRAL/TRIO_N_dom_sf"/>
</dbReference>
<evidence type="ECO:0000256" key="6">
    <source>
        <dbReference type="SAM" id="MobiDB-lite"/>
    </source>
</evidence>
<feature type="domain" description="CRAL-TRIO" evidence="7">
    <location>
        <begin position="168"/>
        <end position="316"/>
    </location>
</feature>
<comment type="similarity">
    <text evidence="5">Belongs to the SFH family.</text>
</comment>
<dbReference type="InterPro" id="IPR051026">
    <property type="entry name" value="PI/PC_transfer"/>
</dbReference>
<dbReference type="InterPro" id="IPR015943">
    <property type="entry name" value="WD40/YVTN_repeat-like_dom_sf"/>
</dbReference>
<dbReference type="SUPFAM" id="SSF46938">
    <property type="entry name" value="CRAL/TRIO N-terminal domain"/>
    <property type="match status" value="1"/>
</dbReference>
<evidence type="ECO:0000313" key="9">
    <source>
        <dbReference type="Proteomes" id="UP001318860"/>
    </source>
</evidence>
<feature type="compositionally biased region" description="Polar residues" evidence="6">
    <location>
        <begin position="297"/>
        <end position="306"/>
    </location>
</feature>
<keyword evidence="9" id="KW-1185">Reference proteome</keyword>
<reference evidence="8 9" key="1">
    <citation type="journal article" date="2021" name="Comput. Struct. Biotechnol. J.">
        <title>De novo genome assembly of the potent medicinal plant Rehmannia glutinosa using nanopore technology.</title>
        <authorList>
            <person name="Ma L."/>
            <person name="Dong C."/>
            <person name="Song C."/>
            <person name="Wang X."/>
            <person name="Zheng X."/>
            <person name="Niu Y."/>
            <person name="Chen S."/>
            <person name="Feng W."/>
        </authorList>
    </citation>
    <scope>NUCLEOTIDE SEQUENCE [LARGE SCALE GENOMIC DNA]</scope>
    <source>
        <strain evidence="8">DH-2019</strain>
    </source>
</reference>
<gene>
    <name evidence="8" type="ORF">DH2020_028678</name>
</gene>
<sequence length="419" mass="47678">MQKPKELLKEIFISGGVGGSKQSPSPRAKHSTYNKKKTKKPFYPPIEAHWQLSPLKKRQKSNRSFKAMLSNSFKSSKSFGSLLRSQSTKMVFEGPHNARDEEVVDSFRELLFLEGVLPGNHFDYHTLLRFLRMRDFDLMKAKDMFMKYIKWREEFGVDAISKEFKYEEYEEVKKCYPHGFHGVDRYGRPVYIERIGMVDLDRFLQVTTIDRFVKHHVCEQEKTLNWRYPACSLAAKKHIASTLSILDVKDVTLHQLYIINAGSGFKVLWKAIRAFLDARTLAKIRGMLYTEEEQKDGPTNASNENSAFPGDTTRLSGDSPGRKYVDKALLQKIQAFEPVLEDAEEAHDDAINGLVAKNGIVYSSSADGKIKVWGKQEKNNVHCLQGILEGNKDISLNSVVIFKDGRLVYGGGSDGFIMG</sequence>
<dbReference type="InterPro" id="IPR036322">
    <property type="entry name" value="WD40_repeat_dom_sf"/>
</dbReference>
<evidence type="ECO:0000256" key="3">
    <source>
        <dbReference type="ARBA" id="ARBA00022927"/>
    </source>
</evidence>
<dbReference type="InterPro" id="IPR011074">
    <property type="entry name" value="CRAL/TRIO_N_dom"/>
</dbReference>
<comment type="caution">
    <text evidence="8">The sequence shown here is derived from an EMBL/GenBank/DDBJ whole genome shotgun (WGS) entry which is preliminary data.</text>
</comment>
<dbReference type="SUPFAM" id="SSF50978">
    <property type="entry name" value="WD40 repeat-like"/>
    <property type="match status" value="1"/>
</dbReference>
<evidence type="ECO:0000256" key="5">
    <source>
        <dbReference type="ARBA" id="ARBA00038020"/>
    </source>
</evidence>
<feature type="region of interest" description="Disordered" evidence="6">
    <location>
        <begin position="13"/>
        <end position="40"/>
    </location>
</feature>
<dbReference type="Gene3D" id="3.40.525.10">
    <property type="entry name" value="CRAL-TRIO lipid binding domain"/>
    <property type="match status" value="2"/>
</dbReference>
<proteinExistence type="inferred from homology"/>
<dbReference type="SUPFAM" id="SSF52087">
    <property type="entry name" value="CRAL/TRIO domain"/>
    <property type="match status" value="1"/>
</dbReference>
<dbReference type="Gene3D" id="1.10.8.20">
    <property type="entry name" value="N-terminal domain of phosphatidylinositol transfer protein sec14p"/>
    <property type="match status" value="1"/>
</dbReference>
<evidence type="ECO:0000313" key="8">
    <source>
        <dbReference type="EMBL" id="KAK6137574.1"/>
    </source>
</evidence>
<accession>A0ABR0VRN8</accession>
<dbReference type="CDD" id="cd00170">
    <property type="entry name" value="SEC14"/>
    <property type="match status" value="1"/>
</dbReference>
<dbReference type="PANTHER" id="PTHR45657">
    <property type="entry name" value="CRAL-TRIO DOMAIN-CONTAINING PROTEIN YKL091C-RELATED"/>
    <property type="match status" value="1"/>
</dbReference>
<feature type="region of interest" description="Disordered" evidence="6">
    <location>
        <begin position="292"/>
        <end position="319"/>
    </location>
</feature>
<dbReference type="InterPro" id="IPR001251">
    <property type="entry name" value="CRAL-TRIO_dom"/>
</dbReference>
<dbReference type="InterPro" id="IPR036865">
    <property type="entry name" value="CRAL-TRIO_dom_sf"/>
</dbReference>
<dbReference type="PROSITE" id="PS50191">
    <property type="entry name" value="CRAL_TRIO"/>
    <property type="match status" value="1"/>
</dbReference>
<keyword evidence="3" id="KW-0813">Transport</keyword>
<keyword evidence="4" id="KW-0333">Golgi apparatus</keyword>
<dbReference type="SMART" id="SM01100">
    <property type="entry name" value="CRAL_TRIO_N"/>
    <property type="match status" value="1"/>
</dbReference>
<dbReference type="SMART" id="SM00516">
    <property type="entry name" value="SEC14"/>
    <property type="match status" value="1"/>
</dbReference>
<name>A0ABR0VRN8_REHGL</name>
<evidence type="ECO:0000256" key="2">
    <source>
        <dbReference type="ARBA" id="ARBA00004395"/>
    </source>
</evidence>
<evidence type="ECO:0000256" key="4">
    <source>
        <dbReference type="ARBA" id="ARBA00023034"/>
    </source>
</evidence>
<keyword evidence="3" id="KW-0653">Protein transport</keyword>
<evidence type="ECO:0000256" key="1">
    <source>
        <dbReference type="ARBA" id="ARBA00004202"/>
    </source>
</evidence>
<feature type="compositionally biased region" description="Basic residues" evidence="6">
    <location>
        <begin position="27"/>
        <end position="40"/>
    </location>
</feature>
<dbReference type="Gene3D" id="2.130.10.10">
    <property type="entry name" value="YVTN repeat-like/Quinoprotein amine dehydrogenase"/>
    <property type="match status" value="1"/>
</dbReference>
<organism evidence="8 9">
    <name type="scientific">Rehmannia glutinosa</name>
    <name type="common">Chinese foxglove</name>
    <dbReference type="NCBI Taxonomy" id="99300"/>
    <lineage>
        <taxon>Eukaryota</taxon>
        <taxon>Viridiplantae</taxon>
        <taxon>Streptophyta</taxon>
        <taxon>Embryophyta</taxon>
        <taxon>Tracheophyta</taxon>
        <taxon>Spermatophyta</taxon>
        <taxon>Magnoliopsida</taxon>
        <taxon>eudicotyledons</taxon>
        <taxon>Gunneridae</taxon>
        <taxon>Pentapetalae</taxon>
        <taxon>asterids</taxon>
        <taxon>lamiids</taxon>
        <taxon>Lamiales</taxon>
        <taxon>Orobanchaceae</taxon>
        <taxon>Rehmannieae</taxon>
        <taxon>Rehmannia</taxon>
    </lineage>
</organism>
<dbReference type="EMBL" id="JABTTQ020000827">
    <property type="protein sequence ID" value="KAK6137574.1"/>
    <property type="molecule type" value="Genomic_DNA"/>
</dbReference>
<evidence type="ECO:0000259" key="7">
    <source>
        <dbReference type="PROSITE" id="PS50191"/>
    </source>
</evidence>
<dbReference type="PANTHER" id="PTHR45657:SF50">
    <property type="entry name" value="PHOSPHATIDYLINOSITOL_PHOSPHATIDYLCHOLINE TRANSFER PROTEIN SFH11"/>
    <property type="match status" value="1"/>
</dbReference>
<comment type="subcellular location">
    <subcellularLocation>
        <location evidence="1">Cell membrane</location>
        <topology evidence="1">Peripheral membrane protein</topology>
    </subcellularLocation>
    <subcellularLocation>
        <location evidence="2">Golgi apparatus membrane</location>
        <topology evidence="2">Peripheral membrane protein</topology>
    </subcellularLocation>
</comment>
<protein>
    <recommendedName>
        <fullName evidence="7">CRAL-TRIO domain-containing protein</fullName>
    </recommendedName>
</protein>